<evidence type="ECO:0000313" key="6">
    <source>
        <dbReference type="EMBL" id="MFC4855268.1"/>
    </source>
</evidence>
<evidence type="ECO:0000259" key="5">
    <source>
        <dbReference type="PROSITE" id="PS51755"/>
    </source>
</evidence>
<dbReference type="Proteomes" id="UP001595859">
    <property type="component" value="Unassembled WGS sequence"/>
</dbReference>
<dbReference type="Pfam" id="PF03704">
    <property type="entry name" value="BTAD"/>
    <property type="match status" value="1"/>
</dbReference>
<dbReference type="SMART" id="SM00862">
    <property type="entry name" value="Trans_reg_C"/>
    <property type="match status" value="1"/>
</dbReference>
<evidence type="ECO:0000256" key="2">
    <source>
        <dbReference type="ARBA" id="ARBA00023125"/>
    </source>
</evidence>
<evidence type="ECO:0000256" key="3">
    <source>
        <dbReference type="PROSITE-ProRule" id="PRU00339"/>
    </source>
</evidence>
<evidence type="ECO:0000256" key="1">
    <source>
        <dbReference type="ARBA" id="ARBA00005820"/>
    </source>
</evidence>
<dbReference type="PANTHER" id="PTHR47691:SF3">
    <property type="entry name" value="HTH-TYPE TRANSCRIPTIONAL REGULATOR RV0890C-RELATED"/>
    <property type="match status" value="1"/>
</dbReference>
<feature type="DNA-binding region" description="OmpR/PhoB-type" evidence="4">
    <location>
        <begin position="1"/>
        <end position="98"/>
    </location>
</feature>
<name>A0ABV9S2T5_9PSEU</name>
<dbReference type="InterPro" id="IPR036388">
    <property type="entry name" value="WH-like_DNA-bd_sf"/>
</dbReference>
<dbReference type="SUPFAM" id="SSF48452">
    <property type="entry name" value="TPR-like"/>
    <property type="match status" value="3"/>
</dbReference>
<dbReference type="Pfam" id="PF13176">
    <property type="entry name" value="TPR_7"/>
    <property type="match status" value="1"/>
</dbReference>
<accession>A0ABV9S2T5</accession>
<evidence type="ECO:0000313" key="7">
    <source>
        <dbReference type="Proteomes" id="UP001595859"/>
    </source>
</evidence>
<dbReference type="InterPro" id="IPR001867">
    <property type="entry name" value="OmpR/PhoB-type_DNA-bd"/>
</dbReference>
<dbReference type="SUPFAM" id="SSF52540">
    <property type="entry name" value="P-loop containing nucleoside triphosphate hydrolases"/>
    <property type="match status" value="1"/>
</dbReference>
<sequence length="985" mass="107892">MDDALGILGTTALLLDGGPDDTWGKPRERAVLATLVVHAGHVVPVETLVRWVWPEDKPIPLNPASTLHTYATRIRRALDRMPSAPALHVVSGGYLLEVDHSRIDLHRFRARISEAAFSLADDPWRTVGMIDEALWLWRGLPAADLTSAPAQLWRAQLLREVWLGAHTLRVRALLDLERYEEAEDALIELQGDFPEDVVLATMRLTALYGLRRYADATRYYLVTSHRYRADGDEYAKHQLCQHNALLRAKHTVPAVPQPTMVPRQLPRDVTSFVGRHAELATLDEIGPGSGVVVIDGVGGVGKTALAVHWAHRARDRFPDGDVFVQLHGSSVNGQAESAAVVDGILAALGQPPDPVLGRTQRERLLSLLVAGRRMVVVLDNARDTDQVRALVGLLHSCLVVVTSRQRLSMLAAETGARRITVEPMDTPMAENLLAVHADRCLPAFDRVIGFSGGSPLLITILGRELCGRPRGQVDEFVAHLGMRRLLTANSRRDETMSAAESCFATAYQALPAPERRLFRLLAIHPGTDIAASVAYACDGRTPADTMRSLSALISFHLVEQDDELDRFRFHNMVAEFAARCLDRDEMAEDRDAALSRLLEFYRVAATDAARLLCREYPAPASRATERWVAFSDVAEAAAWFDRERTTLLALVRTGYEAARHDQVWSLAEPAALLFDLAGCHVESRSVRELAVDSADREGKREAAAAVQHGLGLTCIRLGDHDAARRWLEAAANSGDTEQLRGGQASALLQLGRLAMLRGDAEEAVRLYVRGAAAAERAMDVTGSCWFEFRLGQALRGVDRAGALAHLWEGRRIAQSIGEGSVESAILAELGATYRDLGDMPTALACYEDALTVAEAASDLTAAALACVALSEICVEQRQFTKAGGFAEKGVELLRGTQEFAAQALAVEALADTLHSSGELHTALSVWQEAMDLYDYTGSPGLTVRLQEKIDRFRFPSRVPSARVDEPSEQAMVHTLPVIRLSRFRN</sequence>
<dbReference type="InterPro" id="IPR019734">
    <property type="entry name" value="TPR_rpt"/>
</dbReference>
<dbReference type="SUPFAM" id="SSF46894">
    <property type="entry name" value="C-terminal effector domain of the bipartite response regulators"/>
    <property type="match status" value="1"/>
</dbReference>
<dbReference type="PANTHER" id="PTHR47691">
    <property type="entry name" value="REGULATOR-RELATED"/>
    <property type="match status" value="1"/>
</dbReference>
<dbReference type="RefSeq" id="WP_378057217.1">
    <property type="nucleotide sequence ID" value="NZ_JBHSIS010000007.1"/>
</dbReference>
<dbReference type="Gene3D" id="1.10.10.10">
    <property type="entry name" value="Winged helix-like DNA-binding domain superfamily/Winged helix DNA-binding domain"/>
    <property type="match status" value="1"/>
</dbReference>
<dbReference type="Pfam" id="PF00486">
    <property type="entry name" value="Trans_reg_C"/>
    <property type="match status" value="1"/>
</dbReference>
<dbReference type="EMBL" id="JBHSIS010000007">
    <property type="protein sequence ID" value="MFC4855268.1"/>
    <property type="molecule type" value="Genomic_DNA"/>
</dbReference>
<proteinExistence type="inferred from homology"/>
<dbReference type="PROSITE" id="PS51755">
    <property type="entry name" value="OMPR_PHOB"/>
    <property type="match status" value="1"/>
</dbReference>
<reference evidence="7" key="1">
    <citation type="journal article" date="2019" name="Int. J. Syst. Evol. Microbiol.">
        <title>The Global Catalogue of Microorganisms (GCM) 10K type strain sequencing project: providing services to taxonomists for standard genome sequencing and annotation.</title>
        <authorList>
            <consortium name="The Broad Institute Genomics Platform"/>
            <consortium name="The Broad Institute Genome Sequencing Center for Infectious Disease"/>
            <person name="Wu L."/>
            <person name="Ma J."/>
        </authorList>
    </citation>
    <scope>NUCLEOTIDE SEQUENCE [LARGE SCALE GENOMIC DNA]</scope>
    <source>
        <strain evidence="7">ZS-22-S1</strain>
    </source>
</reference>
<protein>
    <submittedName>
        <fullName evidence="6">BTAD domain-containing putative transcriptional regulator</fullName>
    </submittedName>
</protein>
<dbReference type="InterPro" id="IPR011990">
    <property type="entry name" value="TPR-like_helical_dom_sf"/>
</dbReference>
<dbReference type="SMART" id="SM01043">
    <property type="entry name" value="BTAD"/>
    <property type="match status" value="1"/>
</dbReference>
<dbReference type="InterPro" id="IPR027417">
    <property type="entry name" value="P-loop_NTPase"/>
</dbReference>
<comment type="similarity">
    <text evidence="1">Belongs to the AfsR/DnrI/RedD regulatory family.</text>
</comment>
<keyword evidence="7" id="KW-1185">Reference proteome</keyword>
<feature type="domain" description="OmpR/PhoB-type" evidence="5">
    <location>
        <begin position="1"/>
        <end position="98"/>
    </location>
</feature>
<organism evidence="6 7">
    <name type="scientific">Actinophytocola glycyrrhizae</name>
    <dbReference type="NCBI Taxonomy" id="2044873"/>
    <lineage>
        <taxon>Bacteria</taxon>
        <taxon>Bacillati</taxon>
        <taxon>Actinomycetota</taxon>
        <taxon>Actinomycetes</taxon>
        <taxon>Pseudonocardiales</taxon>
        <taxon>Pseudonocardiaceae</taxon>
    </lineage>
</organism>
<keyword evidence="3" id="KW-0802">TPR repeat</keyword>
<comment type="caution">
    <text evidence="6">The sequence shown here is derived from an EMBL/GenBank/DDBJ whole genome shotgun (WGS) entry which is preliminary data.</text>
</comment>
<dbReference type="SMART" id="SM00028">
    <property type="entry name" value="TPR"/>
    <property type="match status" value="4"/>
</dbReference>
<keyword evidence="2 4" id="KW-0238">DNA-binding</keyword>
<dbReference type="InterPro" id="IPR005158">
    <property type="entry name" value="BTAD"/>
</dbReference>
<dbReference type="PROSITE" id="PS50005">
    <property type="entry name" value="TPR"/>
    <property type="match status" value="1"/>
</dbReference>
<dbReference type="InterPro" id="IPR016032">
    <property type="entry name" value="Sig_transdc_resp-reg_C-effctor"/>
</dbReference>
<feature type="repeat" description="TPR" evidence="3">
    <location>
        <begin position="823"/>
        <end position="856"/>
    </location>
</feature>
<dbReference type="InterPro" id="IPR002182">
    <property type="entry name" value="NB-ARC"/>
</dbReference>
<dbReference type="Pfam" id="PF00931">
    <property type="entry name" value="NB-ARC"/>
    <property type="match status" value="1"/>
</dbReference>
<gene>
    <name evidence="6" type="ORF">ACFPCV_17305</name>
</gene>
<dbReference type="Gene3D" id="3.40.50.300">
    <property type="entry name" value="P-loop containing nucleotide triphosphate hydrolases"/>
    <property type="match status" value="1"/>
</dbReference>
<dbReference type="PRINTS" id="PR00364">
    <property type="entry name" value="DISEASERSIST"/>
</dbReference>
<evidence type="ECO:0000256" key="4">
    <source>
        <dbReference type="PROSITE-ProRule" id="PRU01091"/>
    </source>
</evidence>
<dbReference type="Gene3D" id="1.25.40.10">
    <property type="entry name" value="Tetratricopeptide repeat domain"/>
    <property type="match status" value="3"/>
</dbReference>